<dbReference type="PhylomeDB" id="A0A0G4FKE2"/>
<dbReference type="EMBL" id="CDMZ01000433">
    <property type="protein sequence ID" value="CEM14187.1"/>
    <property type="molecule type" value="Genomic_DNA"/>
</dbReference>
<evidence type="ECO:0000313" key="1">
    <source>
        <dbReference type="EMBL" id="CEM14187.1"/>
    </source>
</evidence>
<sequence length="171" mass="19024">MDVGSSKPLSPPTPPEVPQAPVYFIHLFLEGDFSENPFGLSAQTVRKLFDLYVQEDLPYCDGADFLRQRGLEAVFRCDMTEKHANDVIATRDGCSLFSVRGYGDAFPSCKVRLHICGESHLSESEQEECNVQRSLQQLFSLLPPSDHMSPRLRLTAQMTTPGVVSKSAKKS</sequence>
<name>A0A0G4FKE2_9ALVE</name>
<reference evidence="1" key="1">
    <citation type="submission" date="2014-11" db="EMBL/GenBank/DDBJ databases">
        <authorList>
            <person name="Otto D Thomas"/>
            <person name="Naeem Raeece"/>
        </authorList>
    </citation>
    <scope>NUCLEOTIDE SEQUENCE</scope>
</reference>
<protein>
    <submittedName>
        <fullName evidence="1">Uncharacterized protein</fullName>
    </submittedName>
</protein>
<accession>A0A0G4FKE2</accession>
<gene>
    <name evidence="1" type="ORF">Cvel_17456</name>
</gene>
<dbReference type="AlphaFoldDB" id="A0A0G4FKE2"/>
<proteinExistence type="predicted"/>
<dbReference type="VEuPathDB" id="CryptoDB:Cvel_17456"/>
<organism evidence="1">
    <name type="scientific">Chromera velia CCMP2878</name>
    <dbReference type="NCBI Taxonomy" id="1169474"/>
    <lineage>
        <taxon>Eukaryota</taxon>
        <taxon>Sar</taxon>
        <taxon>Alveolata</taxon>
        <taxon>Colpodellida</taxon>
        <taxon>Chromeraceae</taxon>
        <taxon>Chromera</taxon>
    </lineage>
</organism>